<protein>
    <recommendedName>
        <fullName evidence="2">ClpXP adapter protein SpxH</fullName>
    </recommendedName>
</protein>
<dbReference type="Proteomes" id="UP001180087">
    <property type="component" value="Chromosome"/>
</dbReference>
<evidence type="ECO:0000313" key="3">
    <source>
        <dbReference type="EMBL" id="WLV25553.1"/>
    </source>
</evidence>
<dbReference type="HAMAP" id="MF_02245">
    <property type="entry name" value="Adapter_SpxH"/>
    <property type="match status" value="1"/>
</dbReference>
<dbReference type="SUPFAM" id="SSF52833">
    <property type="entry name" value="Thioredoxin-like"/>
    <property type="match status" value="1"/>
</dbReference>
<accession>A0ABY9KXR0</accession>
<name>A0ABY9KXR0_9BACI</name>
<reference evidence="3" key="1">
    <citation type="submission" date="2023-06" db="EMBL/GenBank/DDBJ databases">
        <title>A Treasure from Seagulls: Isolation and Description of Aciduricobacillus qingdaonensis gen. nov., sp. nov., a Rare Obligately Uric Acid-utilizing Member in the Family Bacillaceae.</title>
        <authorList>
            <person name="Liu W."/>
            <person name="Wang B."/>
        </authorList>
    </citation>
    <scope>NUCLEOTIDE SEQUENCE</scope>
    <source>
        <strain evidence="3">44XB</strain>
    </source>
</reference>
<keyword evidence="1 2" id="KW-0963">Cytoplasm</keyword>
<sequence>MSRKRNRFESCGPVQTTHSDSCQYFDFFQKPVEIFVFIDPLCAECWSLDPILKKLTMQYGRFFTIQPIISSKLDSLNLEAQKKPEDLKRDWERTAKRTGMSCDGDLWVENPISSPWVASLAIKAAGLQGKRAGRIFLRRLQEAAFLYKQNVSDESVIVECAEEVGLDIEEFKDDLYSVSARKALQCDLKLTREMDVDTFPSLVFFNQADDNEDGIKISGLHSYHIYVLVLKEILQRNPLPSANLPLEEFLSFYKIVGTYEIAFVYDWTLEKAEREMMKLQLRRKVRKIPAKHGNFWKYIK</sequence>
<dbReference type="Gene3D" id="1.10.472.60">
    <property type="entry name" value="putative protein disulfide isomerase domain"/>
    <property type="match status" value="1"/>
</dbReference>
<comment type="subcellular location">
    <subcellularLocation>
        <location evidence="2">Cytoplasm</location>
    </subcellularLocation>
</comment>
<dbReference type="PANTHER" id="PTHR13887:SF47">
    <property type="entry name" value="CLPXP ADAPTER PROTEIN SPXH"/>
    <property type="match status" value="1"/>
</dbReference>
<dbReference type="PANTHER" id="PTHR13887">
    <property type="entry name" value="GLUTATHIONE S-TRANSFERASE KAPPA"/>
    <property type="match status" value="1"/>
</dbReference>
<dbReference type="InterPro" id="IPR036249">
    <property type="entry name" value="Thioredoxin-like_sf"/>
</dbReference>
<dbReference type="CDD" id="cd03025">
    <property type="entry name" value="DsbA_FrnE_like"/>
    <property type="match status" value="1"/>
</dbReference>
<evidence type="ECO:0000256" key="2">
    <source>
        <dbReference type="HAMAP-Rule" id="MF_02245"/>
    </source>
</evidence>
<comment type="subunit">
    <text evidence="2">Interacts with Spx.</text>
</comment>
<evidence type="ECO:0000256" key="1">
    <source>
        <dbReference type="ARBA" id="ARBA00022490"/>
    </source>
</evidence>
<dbReference type="Pfam" id="PF13743">
    <property type="entry name" value="Thioredoxin_5"/>
    <property type="match status" value="1"/>
</dbReference>
<evidence type="ECO:0000313" key="4">
    <source>
        <dbReference type="Proteomes" id="UP001180087"/>
    </source>
</evidence>
<gene>
    <name evidence="2" type="primary">spxH</name>
    <name evidence="3" type="ORF">QR721_04920</name>
</gene>
<proteinExistence type="inferred from homology"/>
<comment type="similarity">
    <text evidence="2">Belongs to the SpxH family.</text>
</comment>
<dbReference type="EMBL" id="CP129113">
    <property type="protein sequence ID" value="WLV25553.1"/>
    <property type="molecule type" value="Genomic_DNA"/>
</dbReference>
<dbReference type="Gene3D" id="3.40.30.10">
    <property type="entry name" value="Glutaredoxin"/>
    <property type="match status" value="1"/>
</dbReference>
<comment type="function">
    <text evidence="2">Adapter protein required for efficient degradation of Spx by ClpXP under non-stress conditions. Interaction with Spx stabilizes Spx and exposes the C-terminus of Spx for recognition and proteolysis by ClpXP.</text>
</comment>
<organism evidence="3 4">
    <name type="scientific">Aciduricibacillus chroicocephali</name>
    <dbReference type="NCBI Taxonomy" id="3054939"/>
    <lineage>
        <taxon>Bacteria</taxon>
        <taxon>Bacillati</taxon>
        <taxon>Bacillota</taxon>
        <taxon>Bacilli</taxon>
        <taxon>Bacillales</taxon>
        <taxon>Bacillaceae</taxon>
        <taxon>Aciduricibacillus</taxon>
    </lineage>
</organism>
<keyword evidence="4" id="KW-1185">Reference proteome</keyword>
<dbReference type="InterPro" id="IPR046404">
    <property type="entry name" value="Adapter_SpxH"/>
</dbReference>
<dbReference type="RefSeq" id="WP_348029344.1">
    <property type="nucleotide sequence ID" value="NZ_CP129113.1"/>
</dbReference>